<feature type="binding site" evidence="3">
    <location>
        <position position="84"/>
    </location>
    <ligand>
        <name>Cu cation</name>
        <dbReference type="ChEBI" id="CHEBI:23378"/>
    </ligand>
</feature>
<dbReference type="RefSeq" id="WP_091845024.1">
    <property type="nucleotide sequence ID" value="NZ_FOCM01000003.1"/>
</dbReference>
<keyword evidence="3" id="KW-0479">Metal-binding</keyword>
<dbReference type="SUPFAM" id="SSF52833">
    <property type="entry name" value="Thioredoxin-like"/>
    <property type="match status" value="1"/>
</dbReference>
<comment type="similarity">
    <text evidence="1">Belongs to the SCO1/2 family.</text>
</comment>
<sequence>MKKAYLFGGAAVVAVGVGLTAGLLLREDGGPFAPCRDNVIAGGGSTIGGDFTLVSETGETVTSDDVIDGPTLIYFGYTFCPDVCPYDAARNAEVVDLLDARGYDVTPVFITIDPARDTPEVLAEYTDYLHPDMLGLTGSAEQVDAAARAYRAYYGRGPDVGEDGYLMNHSVFSYLVLPEHGFVEFYRGAPGVAGEGIESDAMAESMECYLSRA</sequence>
<feature type="binding site" evidence="3">
    <location>
        <position position="80"/>
    </location>
    <ligand>
        <name>Cu cation</name>
        <dbReference type="ChEBI" id="CHEBI:23378"/>
    </ligand>
</feature>
<dbReference type="EMBL" id="FOCM01000003">
    <property type="protein sequence ID" value="SEN27175.1"/>
    <property type="molecule type" value="Genomic_DNA"/>
</dbReference>
<feature type="disulfide bond" description="Redox-active" evidence="4">
    <location>
        <begin position="80"/>
        <end position="84"/>
    </location>
</feature>
<dbReference type="AlphaFoldDB" id="A0A1H8F691"/>
<keyword evidence="2 3" id="KW-0186">Copper</keyword>
<dbReference type="CDD" id="cd02968">
    <property type="entry name" value="SCO"/>
    <property type="match status" value="1"/>
</dbReference>
<dbReference type="PANTHER" id="PTHR12151:SF25">
    <property type="entry name" value="LINALOOL DEHYDRATASE_ISOMERASE DOMAIN-CONTAINING PROTEIN"/>
    <property type="match status" value="1"/>
</dbReference>
<feature type="binding site" evidence="3">
    <location>
        <position position="169"/>
    </location>
    <ligand>
        <name>Cu cation</name>
        <dbReference type="ChEBI" id="CHEBI:23378"/>
    </ligand>
</feature>
<name>A0A1H8F691_9RHOB</name>
<keyword evidence="6" id="KW-1185">Reference proteome</keyword>
<dbReference type="FunFam" id="3.40.30.10:FF:000013">
    <property type="entry name" value="Blast:Protein SCO1 homolog, mitochondrial"/>
    <property type="match status" value="1"/>
</dbReference>
<protein>
    <submittedName>
        <fullName evidence="5">Protein SCO1/2</fullName>
    </submittedName>
</protein>
<organism evidence="5 6">
    <name type="scientific">Palleronia pelagia</name>
    <dbReference type="NCBI Taxonomy" id="387096"/>
    <lineage>
        <taxon>Bacteria</taxon>
        <taxon>Pseudomonadati</taxon>
        <taxon>Pseudomonadota</taxon>
        <taxon>Alphaproteobacteria</taxon>
        <taxon>Rhodobacterales</taxon>
        <taxon>Roseobacteraceae</taxon>
        <taxon>Palleronia</taxon>
    </lineage>
</organism>
<dbReference type="Pfam" id="PF02630">
    <property type="entry name" value="SCO1-SenC"/>
    <property type="match status" value="1"/>
</dbReference>
<accession>A0A1H8F691</accession>
<evidence type="ECO:0000313" key="5">
    <source>
        <dbReference type="EMBL" id="SEN27175.1"/>
    </source>
</evidence>
<gene>
    <name evidence="5" type="ORF">SAMN04488011_103226</name>
</gene>
<dbReference type="OrthoDB" id="9790194at2"/>
<dbReference type="PANTHER" id="PTHR12151">
    <property type="entry name" value="ELECTRON TRANSPORT PROTIN SCO1/SENC FAMILY MEMBER"/>
    <property type="match status" value="1"/>
</dbReference>
<evidence type="ECO:0000256" key="4">
    <source>
        <dbReference type="PIRSR" id="PIRSR603782-2"/>
    </source>
</evidence>
<dbReference type="Gene3D" id="3.40.30.10">
    <property type="entry name" value="Glutaredoxin"/>
    <property type="match status" value="1"/>
</dbReference>
<dbReference type="GO" id="GO:0046872">
    <property type="term" value="F:metal ion binding"/>
    <property type="evidence" value="ECO:0007669"/>
    <property type="project" value="UniProtKB-KW"/>
</dbReference>
<dbReference type="InterPro" id="IPR003782">
    <property type="entry name" value="SCO1/SenC"/>
</dbReference>
<evidence type="ECO:0000256" key="2">
    <source>
        <dbReference type="ARBA" id="ARBA00023008"/>
    </source>
</evidence>
<dbReference type="InterPro" id="IPR036249">
    <property type="entry name" value="Thioredoxin-like_sf"/>
</dbReference>
<dbReference type="Proteomes" id="UP000199372">
    <property type="component" value="Unassembled WGS sequence"/>
</dbReference>
<proteinExistence type="inferred from homology"/>
<evidence type="ECO:0000313" key="6">
    <source>
        <dbReference type="Proteomes" id="UP000199372"/>
    </source>
</evidence>
<keyword evidence="4" id="KW-1015">Disulfide bond</keyword>
<reference evidence="6" key="1">
    <citation type="submission" date="2016-10" db="EMBL/GenBank/DDBJ databases">
        <authorList>
            <person name="Varghese N."/>
            <person name="Submissions S."/>
        </authorList>
    </citation>
    <scope>NUCLEOTIDE SEQUENCE [LARGE SCALE GENOMIC DNA]</scope>
    <source>
        <strain evidence="6">DSM 26893</strain>
    </source>
</reference>
<evidence type="ECO:0000256" key="1">
    <source>
        <dbReference type="ARBA" id="ARBA00010996"/>
    </source>
</evidence>
<evidence type="ECO:0000256" key="3">
    <source>
        <dbReference type="PIRSR" id="PIRSR603782-1"/>
    </source>
</evidence>